<dbReference type="Proteomes" id="UP001143330">
    <property type="component" value="Unassembled WGS sequence"/>
</dbReference>
<reference evidence="2" key="1">
    <citation type="journal article" date="2014" name="Int. J. Syst. Evol. Microbiol.">
        <title>Complete genome sequence of Corynebacterium casei LMG S-19264T (=DSM 44701T), isolated from a smear-ripened cheese.</title>
        <authorList>
            <consortium name="US DOE Joint Genome Institute (JGI-PGF)"/>
            <person name="Walter F."/>
            <person name="Albersmeier A."/>
            <person name="Kalinowski J."/>
            <person name="Ruckert C."/>
        </authorList>
    </citation>
    <scope>NUCLEOTIDE SEQUENCE</scope>
    <source>
        <strain evidence="2">VKM B-2789</strain>
    </source>
</reference>
<proteinExistence type="predicted"/>
<reference evidence="2" key="2">
    <citation type="submission" date="2023-01" db="EMBL/GenBank/DDBJ databases">
        <authorList>
            <person name="Sun Q."/>
            <person name="Evtushenko L."/>
        </authorList>
    </citation>
    <scope>NUCLEOTIDE SEQUENCE</scope>
    <source>
        <strain evidence="2">VKM B-2789</strain>
    </source>
</reference>
<evidence type="ECO:0000313" key="2">
    <source>
        <dbReference type="EMBL" id="GLK85472.1"/>
    </source>
</evidence>
<feature type="transmembrane region" description="Helical" evidence="1">
    <location>
        <begin position="7"/>
        <end position="27"/>
    </location>
</feature>
<name>A0A9W6JYG8_9HYPH</name>
<gene>
    <name evidence="2" type="ORF">GCM10017653_35420</name>
</gene>
<keyword evidence="1" id="KW-1133">Transmembrane helix</keyword>
<feature type="transmembrane region" description="Helical" evidence="1">
    <location>
        <begin position="79"/>
        <end position="104"/>
    </location>
</feature>
<organism evidence="2 3">
    <name type="scientific">Ancylobacter defluvii</name>
    <dbReference type="NCBI Taxonomy" id="1282440"/>
    <lineage>
        <taxon>Bacteria</taxon>
        <taxon>Pseudomonadati</taxon>
        <taxon>Pseudomonadota</taxon>
        <taxon>Alphaproteobacteria</taxon>
        <taxon>Hyphomicrobiales</taxon>
        <taxon>Xanthobacteraceae</taxon>
        <taxon>Ancylobacter</taxon>
    </lineage>
</organism>
<accession>A0A9W6JYG8</accession>
<comment type="caution">
    <text evidence="2">The sequence shown here is derived from an EMBL/GenBank/DDBJ whole genome shotgun (WGS) entry which is preliminary data.</text>
</comment>
<protein>
    <submittedName>
        <fullName evidence="2">Uncharacterized protein</fullName>
    </submittedName>
</protein>
<sequence length="107" mass="11751">MAWGFEMALLINIGMLIVGAFQILAFIEGVHIWLGWGTWPAVGLFVVAYVFRPFGSLLTIPLVYYGARYGWEWAWWQAAIFAAPALILSLIGLTISGGTALFALRAS</sequence>
<keyword evidence="3" id="KW-1185">Reference proteome</keyword>
<dbReference type="AlphaFoldDB" id="A0A9W6JYG8"/>
<keyword evidence="1" id="KW-0472">Membrane</keyword>
<keyword evidence="1" id="KW-0812">Transmembrane</keyword>
<dbReference type="EMBL" id="BSFM01000016">
    <property type="protein sequence ID" value="GLK85472.1"/>
    <property type="molecule type" value="Genomic_DNA"/>
</dbReference>
<evidence type="ECO:0000256" key="1">
    <source>
        <dbReference type="SAM" id="Phobius"/>
    </source>
</evidence>
<feature type="transmembrane region" description="Helical" evidence="1">
    <location>
        <begin position="39"/>
        <end position="67"/>
    </location>
</feature>
<evidence type="ECO:0000313" key="3">
    <source>
        <dbReference type="Proteomes" id="UP001143330"/>
    </source>
</evidence>